<dbReference type="GeneID" id="54974173"/>
<organism evidence="2 3">
    <name type="scientific">Vibrio phage JSF7</name>
    <dbReference type="NCBI Taxonomy" id="1292086"/>
    <lineage>
        <taxon>Viruses</taxon>
        <taxon>Duplodnaviria</taxon>
        <taxon>Heunggongvirae</taxon>
        <taxon>Uroviricota</taxon>
        <taxon>Caudoviricetes</taxon>
        <taxon>Autographivirales</taxon>
        <taxon>Tawavirus</taxon>
        <taxon>Tawavirus JSF7</taxon>
    </lineage>
</organism>
<evidence type="ECO:0008006" key="4">
    <source>
        <dbReference type="Google" id="ProtNLM"/>
    </source>
</evidence>
<dbReference type="Proteomes" id="UP000225149">
    <property type="component" value="Segment"/>
</dbReference>
<evidence type="ECO:0000313" key="3">
    <source>
        <dbReference type="Proteomes" id="UP000225149"/>
    </source>
</evidence>
<dbReference type="RefSeq" id="YP_009784178.1">
    <property type="nucleotide sequence ID" value="NC_047741.1"/>
</dbReference>
<feature type="region of interest" description="Disordered" evidence="1">
    <location>
        <begin position="69"/>
        <end position="94"/>
    </location>
</feature>
<reference evidence="2 3" key="1">
    <citation type="journal article" date="2017" name="PLoS ONE">
        <title>Environmental bacteriophages active on biofilms and planktonic forms of toxigenic Vibrio cholerae: Potential relevance in cholera epidemiology.</title>
        <authorList>
            <person name="Naser I.B."/>
            <person name="Hoque M.M."/>
            <person name="Abdullah A."/>
            <person name="Bari S.M.N."/>
            <person name="Ghosh A.N."/>
            <person name="Faruque S.M."/>
        </authorList>
    </citation>
    <scope>NUCLEOTIDE SEQUENCE [LARGE SCALE GENOMIC DNA]</scope>
</reference>
<dbReference type="KEGG" id="vg:54974173"/>
<keyword evidence="3" id="KW-1185">Reference proteome</keyword>
<protein>
    <recommendedName>
        <fullName evidence="4">Peptidase M15A C-terminal domain-containing protein</fullName>
    </recommendedName>
</protein>
<proteinExistence type="predicted"/>
<dbReference type="EMBL" id="KY065149">
    <property type="protein sequence ID" value="APD18152.1"/>
    <property type="molecule type" value="Genomic_DNA"/>
</dbReference>
<name>A0A240EWW0_9CAUD</name>
<accession>A0A240EWW0</accession>
<evidence type="ECO:0000256" key="1">
    <source>
        <dbReference type="SAM" id="MobiDB-lite"/>
    </source>
</evidence>
<evidence type="ECO:0000313" key="2">
    <source>
        <dbReference type="EMBL" id="APD18152.1"/>
    </source>
</evidence>
<sequence length="165" mass="18834">MRNYFETWELVPWEIWTKLGENARNLVSGRLIHAMNLLRAQLGKTMTCNTRGPGGRDQSGLRVVGQSHYRPTSQHAGNHAHSLDGNRSTASDTIGDWNPKELHAMILKDRKKYEMIKFIEIDIGWLHIDVRDKPDIVVWSPKRGSVPVADYIAELKREGFWGTDG</sequence>